<feature type="domain" description="SGNH hydrolase-type esterase" evidence="2">
    <location>
        <begin position="36"/>
        <end position="198"/>
    </location>
</feature>
<accession>A0ABV4IAV6</accession>
<dbReference type="InterPro" id="IPR036514">
    <property type="entry name" value="SGNH_hydro_sf"/>
</dbReference>
<dbReference type="SUPFAM" id="SSF52266">
    <property type="entry name" value="SGNH hydrolase"/>
    <property type="match status" value="1"/>
</dbReference>
<keyword evidence="1" id="KW-0732">Signal</keyword>
<dbReference type="PANTHER" id="PTHR30383">
    <property type="entry name" value="THIOESTERASE 1/PROTEASE 1/LYSOPHOSPHOLIPASE L1"/>
    <property type="match status" value="1"/>
</dbReference>
<dbReference type="InterPro" id="IPR013830">
    <property type="entry name" value="SGNH_hydro"/>
</dbReference>
<sequence length="217" mass="22890">MHNAHAGINRRHFIATLAALGASAGAYAAGTDHVLVLGDSLSAEYGLARGTGWVALLEQKFHTAKLPVTVTNASISGETTSGGRTRLPALLKQHQPSIVIIELGGNDALRGLPLDGTLGNLKAMTQAAQAAGATVLILGMQMPPNYGKKYAQDFEQLFVQVAKEFKTALVPAFLKGVADAPNPTALFQADRIHPTAEAQPIMLGNVWPVLRKLLAVR</sequence>
<comment type="caution">
    <text evidence="3">The sequence shown here is derived from an EMBL/GenBank/DDBJ whole genome shotgun (WGS) entry which is preliminary data.</text>
</comment>
<dbReference type="Pfam" id="PF13472">
    <property type="entry name" value="Lipase_GDSL_2"/>
    <property type="match status" value="1"/>
</dbReference>
<evidence type="ECO:0000313" key="4">
    <source>
        <dbReference type="Proteomes" id="UP001567350"/>
    </source>
</evidence>
<dbReference type="PANTHER" id="PTHR30383:SF24">
    <property type="entry name" value="THIOESTERASE 1_PROTEASE 1_LYSOPHOSPHOLIPASE L1"/>
    <property type="match status" value="1"/>
</dbReference>
<dbReference type="Gene3D" id="3.40.50.1110">
    <property type="entry name" value="SGNH hydrolase"/>
    <property type="match status" value="1"/>
</dbReference>
<dbReference type="CDD" id="cd01822">
    <property type="entry name" value="Lysophospholipase_L1_like"/>
    <property type="match status" value="1"/>
</dbReference>
<dbReference type="RefSeq" id="WP_257469256.1">
    <property type="nucleotide sequence ID" value="NZ_DAMCKS010000022.1"/>
</dbReference>
<evidence type="ECO:0000313" key="3">
    <source>
        <dbReference type="EMBL" id="MEZ2738978.1"/>
    </source>
</evidence>
<evidence type="ECO:0000259" key="2">
    <source>
        <dbReference type="Pfam" id="PF13472"/>
    </source>
</evidence>
<reference evidence="3 4" key="1">
    <citation type="submission" date="2024-08" db="EMBL/GenBank/DDBJ databases">
        <authorList>
            <person name="Feng Z."/>
            <person name="Ronholm J."/>
        </authorList>
    </citation>
    <scope>NUCLEOTIDE SEQUENCE [LARGE SCALE GENOMIC DNA]</scope>
    <source>
        <strain evidence="3 4">4-AB0-8</strain>
    </source>
</reference>
<protein>
    <submittedName>
        <fullName evidence="3">Arylesterase</fullName>
    </submittedName>
</protein>
<organism evidence="3 4">
    <name type="scientific">Comamonas jiangduensis</name>
    <dbReference type="NCBI Taxonomy" id="1194168"/>
    <lineage>
        <taxon>Bacteria</taxon>
        <taxon>Pseudomonadati</taxon>
        <taxon>Pseudomonadota</taxon>
        <taxon>Betaproteobacteria</taxon>
        <taxon>Burkholderiales</taxon>
        <taxon>Comamonadaceae</taxon>
        <taxon>Comamonas</taxon>
    </lineage>
</organism>
<name>A0ABV4IAV6_9BURK</name>
<gene>
    <name evidence="3" type="ORF">ACBP88_05785</name>
</gene>
<evidence type="ECO:0000256" key="1">
    <source>
        <dbReference type="SAM" id="SignalP"/>
    </source>
</evidence>
<feature type="signal peptide" evidence="1">
    <location>
        <begin position="1"/>
        <end position="28"/>
    </location>
</feature>
<dbReference type="Proteomes" id="UP001567350">
    <property type="component" value="Unassembled WGS sequence"/>
</dbReference>
<keyword evidence="4" id="KW-1185">Reference proteome</keyword>
<dbReference type="InterPro" id="IPR051532">
    <property type="entry name" value="Ester_Hydrolysis_Enzymes"/>
</dbReference>
<proteinExistence type="predicted"/>
<feature type="chain" id="PRO_5046278758" evidence="1">
    <location>
        <begin position="29"/>
        <end position="217"/>
    </location>
</feature>
<dbReference type="EMBL" id="JBGJLR010000004">
    <property type="protein sequence ID" value="MEZ2738978.1"/>
    <property type="molecule type" value="Genomic_DNA"/>
</dbReference>
<dbReference type="PROSITE" id="PS51318">
    <property type="entry name" value="TAT"/>
    <property type="match status" value="1"/>
</dbReference>
<dbReference type="InterPro" id="IPR006311">
    <property type="entry name" value="TAT_signal"/>
</dbReference>